<dbReference type="Gene3D" id="2.60.40.10">
    <property type="entry name" value="Immunoglobulins"/>
    <property type="match status" value="1"/>
</dbReference>
<sequence>MKSSIRAIVKNGCCFKASTDQAKDYGLIKSVESKLKFNPKNGFIWTRTFTNNIDFPTAYTIKTSHPDLYMTPNTFILEPHTTCTVTITRMAQDQVLTAEEKIFIDAIRVPKGTFVEDITSIFRFKGKDYIVKEITGLSECLGNSHDLYSKKGKWISVAACVNEASS</sequence>
<name>A0A2U1Q9A6_ARTAN</name>
<dbReference type="InterPro" id="IPR013783">
    <property type="entry name" value="Ig-like_fold"/>
</dbReference>
<evidence type="ECO:0000313" key="2">
    <source>
        <dbReference type="EMBL" id="PWA94553.1"/>
    </source>
</evidence>
<proteinExistence type="predicted"/>
<gene>
    <name evidence="2" type="ORF">CTI12_AA059390</name>
</gene>
<dbReference type="AlphaFoldDB" id="A0A2U1Q9A6"/>
<evidence type="ECO:0000313" key="3">
    <source>
        <dbReference type="Proteomes" id="UP000245207"/>
    </source>
</evidence>
<organism evidence="2 3">
    <name type="scientific">Artemisia annua</name>
    <name type="common">Sweet wormwood</name>
    <dbReference type="NCBI Taxonomy" id="35608"/>
    <lineage>
        <taxon>Eukaryota</taxon>
        <taxon>Viridiplantae</taxon>
        <taxon>Streptophyta</taxon>
        <taxon>Embryophyta</taxon>
        <taxon>Tracheophyta</taxon>
        <taxon>Spermatophyta</taxon>
        <taxon>Magnoliopsida</taxon>
        <taxon>eudicotyledons</taxon>
        <taxon>Gunneridae</taxon>
        <taxon>Pentapetalae</taxon>
        <taxon>asterids</taxon>
        <taxon>campanulids</taxon>
        <taxon>Asterales</taxon>
        <taxon>Asteraceae</taxon>
        <taxon>Asteroideae</taxon>
        <taxon>Anthemideae</taxon>
        <taxon>Artemisiinae</taxon>
        <taxon>Artemisia</taxon>
    </lineage>
</organism>
<dbReference type="InterPro" id="IPR000535">
    <property type="entry name" value="MSP_dom"/>
</dbReference>
<dbReference type="Proteomes" id="UP000245207">
    <property type="component" value="Unassembled WGS sequence"/>
</dbReference>
<dbReference type="SUPFAM" id="SSF49354">
    <property type="entry name" value="PapD-like"/>
    <property type="match status" value="1"/>
</dbReference>
<reference evidence="2 3" key="1">
    <citation type="journal article" date="2018" name="Mol. Plant">
        <title>The genome of Artemisia annua provides insight into the evolution of Asteraceae family and artemisinin biosynthesis.</title>
        <authorList>
            <person name="Shen Q."/>
            <person name="Zhang L."/>
            <person name="Liao Z."/>
            <person name="Wang S."/>
            <person name="Yan T."/>
            <person name="Shi P."/>
            <person name="Liu M."/>
            <person name="Fu X."/>
            <person name="Pan Q."/>
            <person name="Wang Y."/>
            <person name="Lv Z."/>
            <person name="Lu X."/>
            <person name="Zhang F."/>
            <person name="Jiang W."/>
            <person name="Ma Y."/>
            <person name="Chen M."/>
            <person name="Hao X."/>
            <person name="Li L."/>
            <person name="Tang Y."/>
            <person name="Lv G."/>
            <person name="Zhou Y."/>
            <person name="Sun X."/>
            <person name="Brodelius P.E."/>
            <person name="Rose J.K.C."/>
            <person name="Tang K."/>
        </authorList>
    </citation>
    <scope>NUCLEOTIDE SEQUENCE [LARGE SCALE GENOMIC DNA]</scope>
    <source>
        <strain evidence="3">cv. Huhao1</strain>
        <tissue evidence="2">Leaf</tissue>
    </source>
</reference>
<dbReference type="InterPro" id="IPR008962">
    <property type="entry name" value="PapD-like_sf"/>
</dbReference>
<dbReference type="Pfam" id="PF00635">
    <property type="entry name" value="Motile_Sperm"/>
    <property type="match status" value="1"/>
</dbReference>
<accession>A0A2U1Q9A6</accession>
<keyword evidence="3" id="KW-1185">Reference proteome</keyword>
<comment type="caution">
    <text evidence="2">The sequence shown here is derived from an EMBL/GenBank/DDBJ whole genome shotgun (WGS) entry which is preliminary data.</text>
</comment>
<feature type="domain" description="MSP" evidence="1">
    <location>
        <begin position="46"/>
        <end position="112"/>
    </location>
</feature>
<protein>
    <submittedName>
        <fullName evidence="2">Vesicle-associated protein 1-2</fullName>
    </submittedName>
</protein>
<dbReference type="EMBL" id="PKPP01000306">
    <property type="protein sequence ID" value="PWA94553.1"/>
    <property type="molecule type" value="Genomic_DNA"/>
</dbReference>
<evidence type="ECO:0000259" key="1">
    <source>
        <dbReference type="Pfam" id="PF00635"/>
    </source>
</evidence>